<evidence type="ECO:0000313" key="2">
    <source>
        <dbReference type="RefSeq" id="XP_024227791.1"/>
    </source>
</evidence>
<protein>
    <submittedName>
        <fullName evidence="2">Uncharacterized protein LOC112213945</fullName>
    </submittedName>
</protein>
<dbReference type="GeneID" id="112213945"/>
<gene>
    <name evidence="2" type="primary">LOC112213945</name>
</gene>
<sequence>MIHNLLLTCVIKLYNYRILNEQHVCMNRGSCLAPSACLIKEYQIHELSSIVLFLIVLQLLSNWFKVHAHTFTAWNHRPPKVDFRITSPVLSKDIYTDKEYLTYCQVSS</sequence>
<dbReference type="AlphaFoldDB" id="A0A6P6FJB4"/>
<organism evidence="1 2">
    <name type="scientific">Bombus impatiens</name>
    <name type="common">Bumblebee</name>
    <dbReference type="NCBI Taxonomy" id="132113"/>
    <lineage>
        <taxon>Eukaryota</taxon>
        <taxon>Metazoa</taxon>
        <taxon>Ecdysozoa</taxon>
        <taxon>Arthropoda</taxon>
        <taxon>Hexapoda</taxon>
        <taxon>Insecta</taxon>
        <taxon>Pterygota</taxon>
        <taxon>Neoptera</taxon>
        <taxon>Endopterygota</taxon>
        <taxon>Hymenoptera</taxon>
        <taxon>Apocrita</taxon>
        <taxon>Aculeata</taxon>
        <taxon>Apoidea</taxon>
        <taxon>Anthophila</taxon>
        <taxon>Apidae</taxon>
        <taxon>Bombus</taxon>
        <taxon>Pyrobombus</taxon>
    </lineage>
</organism>
<dbReference type="RefSeq" id="XP_024227791.1">
    <property type="nucleotide sequence ID" value="XM_024372023.2"/>
</dbReference>
<dbReference type="OrthoDB" id="10304260at2759"/>
<dbReference type="KEGG" id="bim:112213945"/>
<proteinExistence type="predicted"/>
<name>A0A6P6FJB4_BOMIM</name>
<dbReference type="Proteomes" id="UP000515180">
    <property type="component" value="Unplaced"/>
</dbReference>
<accession>A0A6P6FJB4</accession>
<reference evidence="2" key="1">
    <citation type="submission" date="2025-08" db="UniProtKB">
        <authorList>
            <consortium name="RefSeq"/>
        </authorList>
    </citation>
    <scope>IDENTIFICATION</scope>
</reference>
<evidence type="ECO:0000313" key="1">
    <source>
        <dbReference type="Proteomes" id="UP000515180"/>
    </source>
</evidence>
<keyword evidence="1" id="KW-1185">Reference proteome</keyword>